<name>A0A2W4TM26_9CYAN</name>
<evidence type="ECO:0008006" key="3">
    <source>
        <dbReference type="Google" id="ProtNLM"/>
    </source>
</evidence>
<comment type="caution">
    <text evidence="1">The sequence shown here is derived from an EMBL/GenBank/DDBJ whole genome shotgun (WGS) entry which is preliminary data.</text>
</comment>
<dbReference type="EMBL" id="QBMC01000288">
    <property type="protein sequence ID" value="PZO08067.1"/>
    <property type="molecule type" value="Genomic_DNA"/>
</dbReference>
<gene>
    <name evidence="1" type="ORF">DCF25_22465</name>
</gene>
<dbReference type="Proteomes" id="UP000249354">
    <property type="component" value="Unassembled WGS sequence"/>
</dbReference>
<reference evidence="1 2" key="2">
    <citation type="submission" date="2018-06" db="EMBL/GenBank/DDBJ databases">
        <title>Metagenomic assembly of (sub)arctic Cyanobacteria and their associated microbiome from non-axenic cultures.</title>
        <authorList>
            <person name="Baurain D."/>
        </authorList>
    </citation>
    <scope>NUCLEOTIDE SEQUENCE [LARGE SCALE GENOMIC DNA]</scope>
    <source>
        <strain evidence="1">ULC129bin1</strain>
    </source>
</reference>
<proteinExistence type="predicted"/>
<accession>A0A2W4TM26</accession>
<protein>
    <recommendedName>
        <fullName evidence="3">Riboflavin kinase domain-containing protein</fullName>
    </recommendedName>
</protein>
<evidence type="ECO:0000313" key="1">
    <source>
        <dbReference type="EMBL" id="PZO08067.1"/>
    </source>
</evidence>
<organism evidence="1 2">
    <name type="scientific">Leptolyngbya foveolarum</name>
    <dbReference type="NCBI Taxonomy" id="47253"/>
    <lineage>
        <taxon>Bacteria</taxon>
        <taxon>Bacillati</taxon>
        <taxon>Cyanobacteriota</taxon>
        <taxon>Cyanophyceae</taxon>
        <taxon>Leptolyngbyales</taxon>
        <taxon>Leptolyngbyaceae</taxon>
        <taxon>Leptolyngbya group</taxon>
        <taxon>Leptolyngbya</taxon>
    </lineage>
</organism>
<sequence>MCHPFRQTPHFLAQGIDLSPFYSGTLNVSIDPYRFELIPQRTLSLVKWSPEHEPESFSFVPIQLEWQRQCYSGLVYYPHLETKIDHFQEPTVIELLMPCIDAIAYGDEVILRASNNELIIKS</sequence>
<reference evidence="2" key="1">
    <citation type="submission" date="2018-04" db="EMBL/GenBank/DDBJ databases">
        <authorList>
            <person name="Cornet L."/>
        </authorList>
    </citation>
    <scope>NUCLEOTIDE SEQUENCE [LARGE SCALE GENOMIC DNA]</scope>
</reference>
<dbReference type="AlphaFoldDB" id="A0A2W4TM26"/>
<evidence type="ECO:0000313" key="2">
    <source>
        <dbReference type="Proteomes" id="UP000249354"/>
    </source>
</evidence>